<name>X1HCT9_9ZZZZ</name>
<sequence>MLCFGNIRFAYQELIQKNNIKELKEQLKPFCISIDKVEDEYKKRPQKALRINKIGKEQTWYNGYISKNKYDKETNCS</sequence>
<accession>X1HCT9</accession>
<gene>
    <name evidence="1" type="ORF">S03H2_29841</name>
</gene>
<dbReference type="EMBL" id="BARU01018029">
    <property type="protein sequence ID" value="GAH51659.1"/>
    <property type="molecule type" value="Genomic_DNA"/>
</dbReference>
<proteinExistence type="predicted"/>
<reference evidence="1" key="1">
    <citation type="journal article" date="2014" name="Front. Microbiol.">
        <title>High frequency of phylogenetically diverse reductive dehalogenase-homologous genes in deep subseafloor sedimentary metagenomes.</title>
        <authorList>
            <person name="Kawai M."/>
            <person name="Futagami T."/>
            <person name="Toyoda A."/>
            <person name="Takaki Y."/>
            <person name="Nishi S."/>
            <person name="Hori S."/>
            <person name="Arai W."/>
            <person name="Tsubouchi T."/>
            <person name="Morono Y."/>
            <person name="Uchiyama I."/>
            <person name="Ito T."/>
            <person name="Fujiyama A."/>
            <person name="Inagaki F."/>
            <person name="Takami H."/>
        </authorList>
    </citation>
    <scope>NUCLEOTIDE SEQUENCE</scope>
    <source>
        <strain evidence="1">Expedition CK06-06</strain>
    </source>
</reference>
<comment type="caution">
    <text evidence="1">The sequence shown here is derived from an EMBL/GenBank/DDBJ whole genome shotgun (WGS) entry which is preliminary data.</text>
</comment>
<feature type="non-terminal residue" evidence="1">
    <location>
        <position position="77"/>
    </location>
</feature>
<protein>
    <submittedName>
        <fullName evidence="1">Uncharacterized protein</fullName>
    </submittedName>
</protein>
<evidence type="ECO:0000313" key="1">
    <source>
        <dbReference type="EMBL" id="GAH51659.1"/>
    </source>
</evidence>
<organism evidence="1">
    <name type="scientific">marine sediment metagenome</name>
    <dbReference type="NCBI Taxonomy" id="412755"/>
    <lineage>
        <taxon>unclassified sequences</taxon>
        <taxon>metagenomes</taxon>
        <taxon>ecological metagenomes</taxon>
    </lineage>
</organism>
<dbReference type="AlphaFoldDB" id="X1HCT9"/>